<evidence type="ECO:0000313" key="1">
    <source>
        <dbReference type="EMBL" id="RED45679.1"/>
    </source>
</evidence>
<keyword evidence="2" id="KW-1185">Reference proteome</keyword>
<proteinExistence type="predicted"/>
<dbReference type="EMBL" id="QRDX01000008">
    <property type="protein sequence ID" value="RED45679.1"/>
    <property type="molecule type" value="Genomic_DNA"/>
</dbReference>
<dbReference type="PROSITE" id="PS51257">
    <property type="entry name" value="PROKAR_LIPOPROTEIN"/>
    <property type="match status" value="1"/>
</dbReference>
<sequence length="152" mass="18066">MKKHIFILLTAIILISCALESEFSLPKGERIDTELLGLWYPENHQESRDWIKIEAFDEFTYKFTLNDDEGTCYSFSLGNFKIMNVVDTTNEKPNSFYGYVLSENQLKVMEVNEKLVDEDFNSQKELIEFFKTNVDRPEFFVYPEIFKRKKEE</sequence>
<dbReference type="AlphaFoldDB" id="A0A3D9H868"/>
<organism evidence="1 2">
    <name type="scientific">Seonamhaeicola aphaedonensis</name>
    <dbReference type="NCBI Taxonomy" id="1461338"/>
    <lineage>
        <taxon>Bacteria</taxon>
        <taxon>Pseudomonadati</taxon>
        <taxon>Bacteroidota</taxon>
        <taxon>Flavobacteriia</taxon>
        <taxon>Flavobacteriales</taxon>
        <taxon>Flavobacteriaceae</taxon>
    </lineage>
</organism>
<dbReference type="Proteomes" id="UP000256629">
    <property type="component" value="Unassembled WGS sequence"/>
</dbReference>
<comment type="caution">
    <text evidence="1">The sequence shown here is derived from an EMBL/GenBank/DDBJ whole genome shotgun (WGS) entry which is preliminary data.</text>
</comment>
<name>A0A3D9H868_9FLAO</name>
<dbReference type="RefSeq" id="WP_116524903.1">
    <property type="nucleotide sequence ID" value="NZ_QRDX01000008.1"/>
</dbReference>
<accession>A0A3D9H868</accession>
<reference evidence="1 2" key="1">
    <citation type="submission" date="2018-07" db="EMBL/GenBank/DDBJ databases">
        <title>Genomic Encyclopedia of Type Strains, Phase III (KMG-III): the genomes of soil and plant-associated and newly described type strains.</title>
        <authorList>
            <person name="Whitman W."/>
        </authorList>
    </citation>
    <scope>NUCLEOTIDE SEQUENCE [LARGE SCALE GENOMIC DNA]</scope>
    <source>
        <strain evidence="1 2">CECT 8487</strain>
    </source>
</reference>
<evidence type="ECO:0000313" key="2">
    <source>
        <dbReference type="Proteomes" id="UP000256629"/>
    </source>
</evidence>
<gene>
    <name evidence="1" type="ORF">DFQ02_10857</name>
</gene>
<protein>
    <submittedName>
        <fullName evidence="1">Uncharacterized protein</fullName>
    </submittedName>
</protein>
<dbReference type="OrthoDB" id="1446185at2"/>